<reference evidence="1" key="1">
    <citation type="submission" date="2024-09" db="EMBL/GenBank/DDBJ databases">
        <title>Draft Genome Sequences of Neofusicoccum parvum.</title>
        <authorList>
            <person name="Ashida A."/>
            <person name="Camagna M."/>
            <person name="Tanaka A."/>
            <person name="Takemoto D."/>
        </authorList>
    </citation>
    <scope>NUCLEOTIDE SEQUENCE</scope>
    <source>
        <strain evidence="1">PPO83</strain>
    </source>
</reference>
<protein>
    <submittedName>
        <fullName evidence="1">Cell wall anchored protein</fullName>
    </submittedName>
</protein>
<proteinExistence type="predicted"/>
<evidence type="ECO:0000313" key="2">
    <source>
        <dbReference type="Proteomes" id="UP001165186"/>
    </source>
</evidence>
<gene>
    <name evidence="1" type="primary">g3145</name>
    <name evidence="1" type="ORF">NpPPO83_00003145</name>
</gene>
<sequence length="547" mass="58152">MLRGALYAALHEDNRLFTFGGSSFVANTSDPDWEAPRQDDDSLWSYDIVSSSWRDYDITSAIPRRPNWGAVGEDMIHEFGFFLNGQFDRGSSLGRYDSVEYEDGNPTNATFDQITYLSGMLVLDLGTASARNVSTETLGPPRVAGGLVYSSFFGKSSNGTVIAFGGMRSGGQGDDTFTNGVLIDFTTVSLCDTFRAENVTWFNQSTTGETPPPRMDFCTYPIDTPAPDNSSLNFYIYGGYDPTKSILYDDVYILSLPSFTWTKAYAGTQGRFGHTCHWASPRQMIAIGGARDAGLFAVETTGDVPDLNATTCDDGPGVALFDMTDLVWSDFLNASAAPYLVPDAVVEKIGGSPHGNATMTQPVGGFDHTAVYEMFHPPPASGGGGDGGLSGGEIAGAVVGSLAGAALAAGLALWFLWRRRRKIRGLQAEGERAELPSDVTARHEMEGAKSSCKELTGDTGDVVRKPSKGASTFAELEGDGGTAELPGGQTVLAELEGPMESSDAAAAREKKMLGTLHDGETEAADTADADAQVIPHTKAGGLRREKT</sequence>
<evidence type="ECO:0000313" key="1">
    <source>
        <dbReference type="EMBL" id="GME48635.1"/>
    </source>
</evidence>
<comment type="caution">
    <text evidence="1">The sequence shown here is derived from an EMBL/GenBank/DDBJ whole genome shotgun (WGS) entry which is preliminary data.</text>
</comment>
<dbReference type="Proteomes" id="UP001165186">
    <property type="component" value="Unassembled WGS sequence"/>
</dbReference>
<organism evidence="1 2">
    <name type="scientific">Neofusicoccum parvum</name>
    <dbReference type="NCBI Taxonomy" id="310453"/>
    <lineage>
        <taxon>Eukaryota</taxon>
        <taxon>Fungi</taxon>
        <taxon>Dikarya</taxon>
        <taxon>Ascomycota</taxon>
        <taxon>Pezizomycotina</taxon>
        <taxon>Dothideomycetes</taxon>
        <taxon>Dothideomycetes incertae sedis</taxon>
        <taxon>Botryosphaeriales</taxon>
        <taxon>Botryosphaeriaceae</taxon>
        <taxon>Neofusicoccum</taxon>
    </lineage>
</organism>
<name>A0ACB5SMW1_9PEZI</name>
<accession>A0ACB5SMW1</accession>
<dbReference type="EMBL" id="BSXG01000143">
    <property type="protein sequence ID" value="GME48635.1"/>
    <property type="molecule type" value="Genomic_DNA"/>
</dbReference>
<keyword evidence="2" id="KW-1185">Reference proteome</keyword>